<dbReference type="PANTHER" id="PTHR43249">
    <property type="entry name" value="UDP-N-ACETYL-2-AMINO-2-DEOXY-D-GLUCURONATE OXIDASE"/>
    <property type="match status" value="1"/>
</dbReference>
<feature type="domain" description="Gfo/Idh/MocA-like oxidoreductase N-terminal" evidence="1">
    <location>
        <begin position="4"/>
        <end position="120"/>
    </location>
</feature>
<dbReference type="Pfam" id="PF01408">
    <property type="entry name" value="GFO_IDH_MocA"/>
    <property type="match status" value="1"/>
</dbReference>
<organism evidence="3 4">
    <name type="scientific">Thalassoglobus polymorphus</name>
    <dbReference type="NCBI Taxonomy" id="2527994"/>
    <lineage>
        <taxon>Bacteria</taxon>
        <taxon>Pseudomonadati</taxon>
        <taxon>Planctomycetota</taxon>
        <taxon>Planctomycetia</taxon>
        <taxon>Planctomycetales</taxon>
        <taxon>Planctomycetaceae</taxon>
        <taxon>Thalassoglobus</taxon>
    </lineage>
</organism>
<dbReference type="GO" id="GO:0047061">
    <property type="term" value="F:glucose-fructose oxidoreductase activity"/>
    <property type="evidence" value="ECO:0007669"/>
    <property type="project" value="UniProtKB-EC"/>
</dbReference>
<accession>A0A517QU55</accession>
<dbReference type="InterPro" id="IPR055170">
    <property type="entry name" value="GFO_IDH_MocA-like_dom"/>
</dbReference>
<sequence>MSGLRIGIIGCGKVGDLHAVALTELPEANFVAACDAQFSRAKQFADRYGAQPFDSLTEMLKTAGLDAVMICTPHPLHEEPTVAAAKAGVHVLVEKPLASSLKACDAMIRAAQDGNVKLGVVSQRRLFEPVQRMKAAIDAGKIGQPVLGTFSMFSWRDQAYYQSDPWRGKWETEGGGVLVNQSPHQLDLLQWFMGEIAEVSGYWGNLNHPYIEVEDTAVANIRFRSGALGNLVTSLSQNPGIYTKVHVHGSNGASVGVQTDTGASFVAGMSEIADPPLNDVWSILGEEHLLSQFEQEDREHFQKINATQHYHTLQIQDFLQAVLNDRDPMVTGEEGRVVVELFTAIYRSNELRRPIEFPLR</sequence>
<dbReference type="Gene3D" id="3.30.360.10">
    <property type="entry name" value="Dihydrodipicolinate Reductase, domain 2"/>
    <property type="match status" value="1"/>
</dbReference>
<dbReference type="InterPro" id="IPR036291">
    <property type="entry name" value="NAD(P)-bd_dom_sf"/>
</dbReference>
<name>A0A517QU55_9PLAN</name>
<protein>
    <submittedName>
        <fullName evidence="3">Glucose--fructose oxidoreductase</fullName>
        <ecNumber evidence="3">1.1.99.28</ecNumber>
    </submittedName>
</protein>
<dbReference type="PANTHER" id="PTHR43249:SF1">
    <property type="entry name" value="D-GLUCOSIDE 3-DEHYDROGENASE"/>
    <property type="match status" value="1"/>
</dbReference>
<dbReference type="AlphaFoldDB" id="A0A517QU55"/>
<evidence type="ECO:0000313" key="3">
    <source>
        <dbReference type="EMBL" id="QDT35162.1"/>
    </source>
</evidence>
<evidence type="ECO:0000259" key="2">
    <source>
        <dbReference type="Pfam" id="PF22725"/>
    </source>
</evidence>
<dbReference type="GO" id="GO:0000166">
    <property type="term" value="F:nucleotide binding"/>
    <property type="evidence" value="ECO:0007669"/>
    <property type="project" value="InterPro"/>
</dbReference>
<dbReference type="Pfam" id="PF22725">
    <property type="entry name" value="GFO_IDH_MocA_C3"/>
    <property type="match status" value="1"/>
</dbReference>
<dbReference type="SUPFAM" id="SSF51735">
    <property type="entry name" value="NAD(P)-binding Rossmann-fold domains"/>
    <property type="match status" value="1"/>
</dbReference>
<dbReference type="InterPro" id="IPR052515">
    <property type="entry name" value="Gfo/Idh/MocA_Oxidoreductase"/>
</dbReference>
<dbReference type="EMBL" id="CP036267">
    <property type="protein sequence ID" value="QDT35162.1"/>
    <property type="molecule type" value="Genomic_DNA"/>
</dbReference>
<dbReference type="Gene3D" id="3.40.50.720">
    <property type="entry name" value="NAD(P)-binding Rossmann-like Domain"/>
    <property type="match status" value="1"/>
</dbReference>
<dbReference type="KEGG" id="tpol:Mal48_44370"/>
<dbReference type="SUPFAM" id="SSF55347">
    <property type="entry name" value="Glyceraldehyde-3-phosphate dehydrogenase-like, C-terminal domain"/>
    <property type="match status" value="1"/>
</dbReference>
<keyword evidence="3" id="KW-0560">Oxidoreductase</keyword>
<gene>
    <name evidence="3" type="primary">gfo_8</name>
    <name evidence="3" type="ORF">Mal48_44370</name>
</gene>
<dbReference type="OrthoDB" id="9815825at2"/>
<evidence type="ECO:0000313" key="4">
    <source>
        <dbReference type="Proteomes" id="UP000315724"/>
    </source>
</evidence>
<dbReference type="RefSeq" id="WP_145204275.1">
    <property type="nucleotide sequence ID" value="NZ_CP036267.1"/>
</dbReference>
<evidence type="ECO:0000259" key="1">
    <source>
        <dbReference type="Pfam" id="PF01408"/>
    </source>
</evidence>
<keyword evidence="4" id="KW-1185">Reference proteome</keyword>
<feature type="domain" description="GFO/IDH/MocA-like oxidoreductase" evidence="2">
    <location>
        <begin position="130"/>
        <end position="253"/>
    </location>
</feature>
<proteinExistence type="predicted"/>
<dbReference type="InterPro" id="IPR000683">
    <property type="entry name" value="Gfo/Idh/MocA-like_OxRdtase_N"/>
</dbReference>
<dbReference type="EC" id="1.1.99.28" evidence="3"/>
<dbReference type="Proteomes" id="UP000315724">
    <property type="component" value="Chromosome"/>
</dbReference>
<reference evidence="3 4" key="1">
    <citation type="submission" date="2019-02" db="EMBL/GenBank/DDBJ databases">
        <title>Deep-cultivation of Planctomycetes and their phenomic and genomic characterization uncovers novel biology.</title>
        <authorList>
            <person name="Wiegand S."/>
            <person name="Jogler M."/>
            <person name="Boedeker C."/>
            <person name="Pinto D."/>
            <person name="Vollmers J."/>
            <person name="Rivas-Marin E."/>
            <person name="Kohn T."/>
            <person name="Peeters S.H."/>
            <person name="Heuer A."/>
            <person name="Rast P."/>
            <person name="Oberbeckmann S."/>
            <person name="Bunk B."/>
            <person name="Jeske O."/>
            <person name="Meyerdierks A."/>
            <person name="Storesund J.E."/>
            <person name="Kallscheuer N."/>
            <person name="Luecker S."/>
            <person name="Lage O.M."/>
            <person name="Pohl T."/>
            <person name="Merkel B.J."/>
            <person name="Hornburger P."/>
            <person name="Mueller R.-W."/>
            <person name="Bruemmer F."/>
            <person name="Labrenz M."/>
            <person name="Spormann A.M."/>
            <person name="Op den Camp H."/>
            <person name="Overmann J."/>
            <person name="Amann R."/>
            <person name="Jetten M.S.M."/>
            <person name="Mascher T."/>
            <person name="Medema M.H."/>
            <person name="Devos D.P."/>
            <person name="Kaster A.-K."/>
            <person name="Ovreas L."/>
            <person name="Rohde M."/>
            <person name="Galperin M.Y."/>
            <person name="Jogler C."/>
        </authorList>
    </citation>
    <scope>NUCLEOTIDE SEQUENCE [LARGE SCALE GENOMIC DNA]</scope>
    <source>
        <strain evidence="3 4">Mal48</strain>
    </source>
</reference>